<dbReference type="AlphaFoldDB" id="A0A2P4UN21"/>
<organism evidence="3 4">
    <name type="scientific">Actinomadura rubteroloni</name>
    <dbReference type="NCBI Taxonomy" id="1926885"/>
    <lineage>
        <taxon>Bacteria</taxon>
        <taxon>Bacillati</taxon>
        <taxon>Actinomycetota</taxon>
        <taxon>Actinomycetes</taxon>
        <taxon>Streptosporangiales</taxon>
        <taxon>Thermomonosporaceae</taxon>
        <taxon>Actinomadura</taxon>
    </lineage>
</organism>
<proteinExistence type="predicted"/>
<reference evidence="3 4" key="1">
    <citation type="journal article" date="2017" name="Chemistry">
        <title>Isolation, Biosynthesis and Chemical Modifications of Rubterolones A-F: Rare Tropolone Alkaloids from Actinomadura sp. 5-2.</title>
        <authorList>
            <person name="Guo H."/>
            <person name="Benndorf R."/>
            <person name="Leichnitz D."/>
            <person name="Klassen J.L."/>
            <person name="Vollmers J."/>
            <person name="Gorls H."/>
            <person name="Steinacker M."/>
            <person name="Weigel C."/>
            <person name="Dahse H.M."/>
            <person name="Kaster A.K."/>
            <person name="de Beer Z.W."/>
            <person name="Poulsen M."/>
            <person name="Beemelmanns C."/>
        </authorList>
    </citation>
    <scope>NUCLEOTIDE SEQUENCE [LARGE SCALE GENOMIC DNA]</scope>
    <source>
        <strain evidence="3 4">5-2</strain>
    </source>
</reference>
<comment type="caution">
    <text evidence="3">The sequence shown here is derived from an EMBL/GenBank/DDBJ whole genome shotgun (WGS) entry which is preliminary data.</text>
</comment>
<dbReference type="Proteomes" id="UP000242367">
    <property type="component" value="Unassembled WGS sequence"/>
</dbReference>
<keyword evidence="2" id="KW-0732">Signal</keyword>
<evidence type="ECO:0000313" key="4">
    <source>
        <dbReference type="Proteomes" id="UP000242367"/>
    </source>
</evidence>
<gene>
    <name evidence="3" type="ORF">BTM25_08480</name>
</gene>
<feature type="chain" id="PRO_5038785590" description="Lipoprotein" evidence="2">
    <location>
        <begin position="20"/>
        <end position="158"/>
    </location>
</feature>
<evidence type="ECO:0000256" key="2">
    <source>
        <dbReference type="SAM" id="SignalP"/>
    </source>
</evidence>
<accession>A0A2P4UN21</accession>
<evidence type="ECO:0000256" key="1">
    <source>
        <dbReference type="SAM" id="MobiDB-lite"/>
    </source>
</evidence>
<feature type="signal peptide" evidence="2">
    <location>
        <begin position="1"/>
        <end position="19"/>
    </location>
</feature>
<protein>
    <recommendedName>
        <fullName evidence="5">Lipoprotein</fullName>
    </recommendedName>
</protein>
<keyword evidence="4" id="KW-1185">Reference proteome</keyword>
<dbReference type="RefSeq" id="WP_168211995.1">
    <property type="nucleotide sequence ID" value="NZ_MTBP01000001.1"/>
</dbReference>
<sequence precursor="true">MFNRILPLAALPILLPALTGCGGSGGSGTSTAAQSDLFVKYAQCMRQNGVPEWPDPIDGDKYRFKMGTVDPKSPQFKAALQKCKDLAPPGWDGKPTKQDPAQQTQMLKYAQCIRKNGVPSFPDPQGGTLDPGNVDLESPQFKAADEKCKELRPAGAGG</sequence>
<feature type="region of interest" description="Disordered" evidence="1">
    <location>
        <begin position="116"/>
        <end position="136"/>
    </location>
</feature>
<dbReference type="PROSITE" id="PS51257">
    <property type="entry name" value="PROKAR_LIPOPROTEIN"/>
    <property type="match status" value="1"/>
</dbReference>
<evidence type="ECO:0008006" key="5">
    <source>
        <dbReference type="Google" id="ProtNLM"/>
    </source>
</evidence>
<dbReference type="EMBL" id="MTBP01000001">
    <property type="protein sequence ID" value="POM26447.1"/>
    <property type="molecule type" value="Genomic_DNA"/>
</dbReference>
<evidence type="ECO:0000313" key="3">
    <source>
        <dbReference type="EMBL" id="POM26447.1"/>
    </source>
</evidence>
<name>A0A2P4UN21_9ACTN</name>